<evidence type="ECO:0000256" key="1">
    <source>
        <dbReference type="ARBA" id="ARBA00004515"/>
    </source>
</evidence>
<keyword evidence="18" id="KW-1185">Reference proteome</keyword>
<keyword evidence="9 15" id="KW-0067">ATP-binding</keyword>
<keyword evidence="8 15" id="KW-0418">Kinase</keyword>
<dbReference type="InterPro" id="IPR038107">
    <property type="entry name" value="Glycos_transf_N_sf"/>
</dbReference>
<comment type="caution">
    <text evidence="17">The sequence shown here is derived from an EMBL/GenBank/DDBJ whole genome shotgun (WGS) entry which is preliminary data.</text>
</comment>
<evidence type="ECO:0000256" key="3">
    <source>
        <dbReference type="ARBA" id="ARBA00010327"/>
    </source>
</evidence>
<evidence type="ECO:0000256" key="2">
    <source>
        <dbReference type="ARBA" id="ARBA00004713"/>
    </source>
</evidence>
<keyword evidence="10 15" id="KW-0448">Lipopolysaccharide biosynthesis</keyword>
<keyword evidence="11 15" id="KW-0472">Membrane</keyword>
<dbReference type="RefSeq" id="WP_284309089.1">
    <property type="nucleotide sequence ID" value="NZ_BSPB01000053.1"/>
</dbReference>
<dbReference type="Proteomes" id="UP001156903">
    <property type="component" value="Unassembled WGS sequence"/>
</dbReference>
<dbReference type="NCBIfam" id="NF002475">
    <property type="entry name" value="PRK01723.1"/>
    <property type="match status" value="1"/>
</dbReference>
<dbReference type="EMBL" id="BSPB01000053">
    <property type="protein sequence ID" value="GLS16345.1"/>
    <property type="molecule type" value="Genomic_DNA"/>
</dbReference>
<evidence type="ECO:0000256" key="4">
    <source>
        <dbReference type="ARBA" id="ARBA00022475"/>
    </source>
</evidence>
<dbReference type="Gene3D" id="1.10.510.10">
    <property type="entry name" value="Transferase(Phosphotransferase) domain 1"/>
    <property type="match status" value="1"/>
</dbReference>
<comment type="catalytic activity">
    <reaction evidence="13 15">
        <text>an alpha-Kdo-(2-&gt;6)-lipid IVA + ATP = a 4-O-phospho-alpha-Kdo-(2-&gt;6)-lipid IVA + ADP + H(+)</text>
        <dbReference type="Rhea" id="RHEA:74271"/>
        <dbReference type="ChEBI" id="CHEBI:15378"/>
        <dbReference type="ChEBI" id="CHEBI:30616"/>
        <dbReference type="ChEBI" id="CHEBI:176428"/>
        <dbReference type="ChEBI" id="CHEBI:193140"/>
        <dbReference type="ChEBI" id="CHEBI:456216"/>
        <dbReference type="EC" id="2.7.1.166"/>
    </reaction>
</comment>
<evidence type="ECO:0000256" key="10">
    <source>
        <dbReference type="ARBA" id="ARBA00022985"/>
    </source>
</evidence>
<evidence type="ECO:0000256" key="5">
    <source>
        <dbReference type="ARBA" id="ARBA00022519"/>
    </source>
</evidence>
<reference evidence="18" key="1">
    <citation type="journal article" date="2019" name="Int. J. Syst. Evol. Microbiol.">
        <title>The Global Catalogue of Microorganisms (GCM) 10K type strain sequencing project: providing services to taxonomists for standard genome sequencing and annotation.</title>
        <authorList>
            <consortium name="The Broad Institute Genomics Platform"/>
            <consortium name="The Broad Institute Genome Sequencing Center for Infectious Disease"/>
            <person name="Wu L."/>
            <person name="Ma J."/>
        </authorList>
    </citation>
    <scope>NUCLEOTIDE SEQUENCE [LARGE SCALE GENOMIC DNA]</scope>
    <source>
        <strain evidence="18">NBRC 109341</strain>
    </source>
</reference>
<keyword evidence="7 15" id="KW-0547">Nucleotide-binding</keyword>
<dbReference type="EC" id="2.7.1.166" evidence="15"/>
<gene>
    <name evidence="15" type="primary">kdkA</name>
    <name evidence="17" type="ORF">GCM10007935_37850</name>
</gene>
<dbReference type="SUPFAM" id="SSF53756">
    <property type="entry name" value="UDP-Glycosyltransferase/glycogen phosphorylase"/>
    <property type="match status" value="1"/>
</dbReference>
<organism evidence="17 18">
    <name type="scientific">Hydrogenophaga electricum</name>
    <dbReference type="NCBI Taxonomy" id="1230953"/>
    <lineage>
        <taxon>Bacteria</taxon>
        <taxon>Pseudomonadati</taxon>
        <taxon>Pseudomonadota</taxon>
        <taxon>Betaproteobacteria</taxon>
        <taxon>Burkholderiales</taxon>
        <taxon>Comamonadaceae</taxon>
        <taxon>Hydrogenophaga</taxon>
    </lineage>
</organism>
<evidence type="ECO:0000313" key="17">
    <source>
        <dbReference type="EMBL" id="GLS16345.1"/>
    </source>
</evidence>
<evidence type="ECO:0000256" key="6">
    <source>
        <dbReference type="ARBA" id="ARBA00022679"/>
    </source>
</evidence>
<proteinExistence type="inferred from homology"/>
<dbReference type="Gene3D" id="3.40.50.2000">
    <property type="entry name" value="Glycogen Phosphorylase B"/>
    <property type="match status" value="1"/>
</dbReference>
<dbReference type="Pfam" id="PF06293">
    <property type="entry name" value="Kdo"/>
    <property type="match status" value="1"/>
</dbReference>
<evidence type="ECO:0000256" key="7">
    <source>
        <dbReference type="ARBA" id="ARBA00022741"/>
    </source>
</evidence>
<dbReference type="PANTHER" id="PTHR42755">
    <property type="entry name" value="3-DEOXY-MANNO-OCTULOSONATE CYTIDYLYLTRANSFERASE"/>
    <property type="match status" value="1"/>
</dbReference>
<sequence>MSSPGWQHHLYRAAMRLALWPALGWIAWRGLREPGYRRQFGERLGFVEAQPSSFGGLLIHAASAGESQAAIPLIEALRRQWPDHTITLSTTTPTGADTLRRHFGDALRHVHLPLDTPGAVRRFLDRLQPGRVILLEREIWPELLHQCRQRVIPVALVNARLSERSARGHAKARGLFGPIWPQLAQVIAADDEVRDRFARLGVPPERLHTAGNLKFDLPEPPAATPAPGLAGRHVVVAGSTHAAEEAALLAGWPALAQRHPGALLVLVPRHPQRFEAVAQDLLARRIAFVRHSRGEHPGPDTAVLLADTMGELPHWYAQAAVCFVGGSLAPIGGHNALEAMAAGKPVFFGPHTFNFDTLYQAVVAADAGRRVADGAALLSAIDHGLADPDGMRALGERARAFTRAHRGATDRTLQWLAPLWAGDDPAALTPVAVQTGVRSVVWHDGVLLPPGVDAAQFVPPPQADALATGSGRGQVHRLTQDGVPVLLRHYRRGGLMARLSEDRFWRERPEASRAMREYALLRLLRHWRLPVPRPVAALFTRRGPLTYQADIQVGLLPGTRNVVQRLDDAPLSAAEWQALGRAIRQLHDRQVFHADLNAHNLLLDADGQPWIVDFDKCGLRPGTAWKAQNLARLQRSLRKEAGRRQPFHWREDDWAHLQHGYGAP</sequence>
<dbReference type="SUPFAM" id="SSF56112">
    <property type="entry name" value="Protein kinase-like (PK-like)"/>
    <property type="match status" value="1"/>
</dbReference>
<comment type="subcellular location">
    <subcellularLocation>
        <location evidence="1 15">Cell inner membrane</location>
        <topology evidence="1 15">Peripheral membrane protein</topology>
        <orientation evidence="1 15">Cytoplasmic side</orientation>
    </subcellularLocation>
</comment>
<dbReference type="HAMAP" id="MF_00521">
    <property type="entry name" value="KDO_kinase"/>
    <property type="match status" value="1"/>
</dbReference>
<comment type="catalytic activity">
    <reaction evidence="14">
        <text>lipid IVA (E. coli) + CMP-3-deoxy-beta-D-manno-octulosonate = alpha-Kdo-(2-&gt;6)-lipid IVA (E. coli) + CMP + H(+)</text>
        <dbReference type="Rhea" id="RHEA:28066"/>
        <dbReference type="ChEBI" id="CHEBI:15378"/>
        <dbReference type="ChEBI" id="CHEBI:58603"/>
        <dbReference type="ChEBI" id="CHEBI:60364"/>
        <dbReference type="ChEBI" id="CHEBI:60377"/>
        <dbReference type="ChEBI" id="CHEBI:85987"/>
        <dbReference type="EC" id="2.4.99.12"/>
    </reaction>
</comment>
<evidence type="ECO:0000256" key="8">
    <source>
        <dbReference type="ARBA" id="ARBA00022777"/>
    </source>
</evidence>
<keyword evidence="4 15" id="KW-1003">Cell membrane</keyword>
<evidence type="ECO:0000256" key="9">
    <source>
        <dbReference type="ARBA" id="ARBA00022840"/>
    </source>
</evidence>
<evidence type="ECO:0000256" key="11">
    <source>
        <dbReference type="ARBA" id="ARBA00023136"/>
    </source>
</evidence>
<dbReference type="PANTHER" id="PTHR42755:SF1">
    <property type="entry name" value="3-DEOXY-D-MANNO-OCTULOSONIC ACID TRANSFERASE, MITOCHONDRIAL-RELATED"/>
    <property type="match status" value="1"/>
</dbReference>
<name>A0ABQ6CC09_9BURK</name>
<feature type="active site" evidence="15">
    <location>
        <position position="595"/>
    </location>
</feature>
<dbReference type="Gene3D" id="3.40.50.11720">
    <property type="entry name" value="3-Deoxy-D-manno-octulosonic-acid transferase, N-terminal domain"/>
    <property type="match status" value="1"/>
</dbReference>
<accession>A0ABQ6CC09</accession>
<evidence type="ECO:0000313" key="18">
    <source>
        <dbReference type="Proteomes" id="UP001156903"/>
    </source>
</evidence>
<dbReference type="InterPro" id="IPR039901">
    <property type="entry name" value="Kdotransferase"/>
</dbReference>
<evidence type="ECO:0000256" key="12">
    <source>
        <dbReference type="ARBA" id="ARBA00029511"/>
    </source>
</evidence>
<protein>
    <recommendedName>
        <fullName evidence="12 15">3-deoxy-D-manno-octulosonic acid kinase</fullName>
        <shortName evidence="15">Kdo kinase</shortName>
        <ecNumber evidence="15">2.7.1.166</ecNumber>
    </recommendedName>
</protein>
<comment type="similarity">
    <text evidence="3 15">Belongs to the protein kinase superfamily. KdkA/RfaP family.</text>
</comment>
<evidence type="ECO:0000256" key="13">
    <source>
        <dbReference type="ARBA" id="ARBA00034417"/>
    </source>
</evidence>
<dbReference type="InterPro" id="IPR022826">
    <property type="entry name" value="KDO_kinase"/>
</dbReference>
<dbReference type="InterPro" id="IPR011009">
    <property type="entry name" value="Kinase-like_dom_sf"/>
</dbReference>
<comment type="pathway">
    <text evidence="2 15">Bacterial outer membrane biogenesis; LPS core biosynthesis.</text>
</comment>
<comment type="function">
    <text evidence="15">Catalyzes the ATP-dependent phosphorylation of the 3-deoxy-D-manno-octulosonic acid (Kdo) residue in Kdo-lipid IV(A) at the 4-OH position.</text>
</comment>
<keyword evidence="5 15" id="KW-0997">Cell inner membrane</keyword>
<evidence type="ECO:0000256" key="14">
    <source>
        <dbReference type="ARBA" id="ARBA00049183"/>
    </source>
</evidence>
<evidence type="ECO:0000259" key="16">
    <source>
        <dbReference type="Pfam" id="PF04413"/>
    </source>
</evidence>
<keyword evidence="6 15" id="KW-0808">Transferase</keyword>
<dbReference type="Pfam" id="PF04413">
    <property type="entry name" value="Glycos_transf_N"/>
    <property type="match status" value="1"/>
</dbReference>
<dbReference type="InterPro" id="IPR007507">
    <property type="entry name" value="Glycos_transf_N"/>
</dbReference>
<evidence type="ECO:0000256" key="15">
    <source>
        <dbReference type="HAMAP-Rule" id="MF_00521"/>
    </source>
</evidence>
<feature type="domain" description="3-deoxy-D-manno-octulosonic-acid transferase N-terminal" evidence="16">
    <location>
        <begin position="39"/>
        <end position="216"/>
    </location>
</feature>